<dbReference type="OrthoDB" id="9778547at2"/>
<organism evidence="4 5">
    <name type="scientific">Pelagibacterium luteolum</name>
    <dbReference type="NCBI Taxonomy" id="440168"/>
    <lineage>
        <taxon>Bacteria</taxon>
        <taxon>Pseudomonadati</taxon>
        <taxon>Pseudomonadota</taxon>
        <taxon>Alphaproteobacteria</taxon>
        <taxon>Hyphomicrobiales</taxon>
        <taxon>Devosiaceae</taxon>
        <taxon>Pelagibacterium</taxon>
    </lineage>
</organism>
<keyword evidence="1" id="KW-0547">Nucleotide-binding</keyword>
<dbReference type="STRING" id="440168.SAMN04487974_107153"/>
<dbReference type="PANTHER" id="PTHR43158:SF5">
    <property type="entry name" value="ABC TRANSPORTER, ATP-BINDING PROTEIN"/>
    <property type="match status" value="1"/>
</dbReference>
<keyword evidence="2 4" id="KW-0067">ATP-binding</keyword>
<dbReference type="Pfam" id="PF00005">
    <property type="entry name" value="ABC_tran"/>
    <property type="match status" value="1"/>
</dbReference>
<dbReference type="EMBL" id="FNCS01000007">
    <property type="protein sequence ID" value="SDG76081.1"/>
    <property type="molecule type" value="Genomic_DNA"/>
</dbReference>
<dbReference type="SUPFAM" id="SSF52540">
    <property type="entry name" value="P-loop containing nucleoside triphosphate hydrolases"/>
    <property type="match status" value="1"/>
</dbReference>
<feature type="domain" description="ABC transporter" evidence="3">
    <location>
        <begin position="5"/>
        <end position="232"/>
    </location>
</feature>
<dbReference type="PROSITE" id="PS50893">
    <property type="entry name" value="ABC_TRANSPORTER_2"/>
    <property type="match status" value="1"/>
</dbReference>
<dbReference type="InterPro" id="IPR027417">
    <property type="entry name" value="P-loop_NTPase"/>
</dbReference>
<evidence type="ECO:0000259" key="3">
    <source>
        <dbReference type="PROSITE" id="PS50893"/>
    </source>
</evidence>
<evidence type="ECO:0000256" key="2">
    <source>
        <dbReference type="ARBA" id="ARBA00022840"/>
    </source>
</evidence>
<proteinExistence type="predicted"/>
<gene>
    <name evidence="4" type="ORF">SAMN04487974_107153</name>
</gene>
<sequence length="293" mass="31944">MTPTLSLDTVTHRYGDTLALDDVSLTLSNPGIHGLLGRNGSGKTTLMSLVAGLRKASRGAITLDGQPVYENFAATSQICIIRESGDTTSEWTETINDGLTLARDMRPYWDDAYANRLLDRFQLSKKHKVNALSRGQRAKFACLLGLAARAPLTMFDESYLGMDAPTRYDFYDALLEDFMAHPRLILVSSHHIEEIAKLFEEVIIIEDGRVMLHESADALRGRGLTLTGPAAAVDAIAAGANVLSEKTLGSTKMVALYDVAPDLEERARAAGLETALLPIQDIFVHLTAKRGKD</sequence>
<name>A0A1G7WVV2_9HYPH</name>
<dbReference type="Gene3D" id="3.40.50.300">
    <property type="entry name" value="P-loop containing nucleotide triphosphate hydrolases"/>
    <property type="match status" value="1"/>
</dbReference>
<dbReference type="GO" id="GO:0005524">
    <property type="term" value="F:ATP binding"/>
    <property type="evidence" value="ECO:0007669"/>
    <property type="project" value="UniProtKB-KW"/>
</dbReference>
<dbReference type="PANTHER" id="PTHR43158">
    <property type="entry name" value="SKFA PEPTIDE EXPORT ATP-BINDING PROTEIN SKFE"/>
    <property type="match status" value="1"/>
</dbReference>
<accession>A0A1G7WVV2</accession>
<dbReference type="InterPro" id="IPR003439">
    <property type="entry name" value="ABC_transporter-like_ATP-bd"/>
</dbReference>
<dbReference type="Proteomes" id="UP000199495">
    <property type="component" value="Unassembled WGS sequence"/>
</dbReference>
<keyword evidence="5" id="KW-1185">Reference proteome</keyword>
<evidence type="ECO:0000313" key="5">
    <source>
        <dbReference type="Proteomes" id="UP000199495"/>
    </source>
</evidence>
<protein>
    <submittedName>
        <fullName evidence="4">ABC-2 type transport system ATP-binding protein</fullName>
    </submittedName>
</protein>
<dbReference type="GO" id="GO:0016887">
    <property type="term" value="F:ATP hydrolysis activity"/>
    <property type="evidence" value="ECO:0007669"/>
    <property type="project" value="InterPro"/>
</dbReference>
<evidence type="ECO:0000313" key="4">
    <source>
        <dbReference type="EMBL" id="SDG76081.1"/>
    </source>
</evidence>
<dbReference type="AlphaFoldDB" id="A0A1G7WVV2"/>
<evidence type="ECO:0000256" key="1">
    <source>
        <dbReference type="ARBA" id="ARBA00022741"/>
    </source>
</evidence>
<dbReference type="RefSeq" id="WP_090597021.1">
    <property type="nucleotide sequence ID" value="NZ_FNCS01000007.1"/>
</dbReference>
<reference evidence="4 5" key="1">
    <citation type="submission" date="2016-10" db="EMBL/GenBank/DDBJ databases">
        <authorList>
            <person name="de Groot N.N."/>
        </authorList>
    </citation>
    <scope>NUCLEOTIDE SEQUENCE [LARGE SCALE GENOMIC DNA]</scope>
    <source>
        <strain evidence="4 5">CGMCC 1.10267</strain>
    </source>
</reference>